<reference evidence="7 8" key="1">
    <citation type="submission" date="2023-04" db="EMBL/GenBank/DDBJ databases">
        <title>A long-awaited taxogenomic arrangement of the family Halomonadaceae.</title>
        <authorList>
            <person name="De La Haba R."/>
            <person name="Chuvochina M."/>
            <person name="Wittouck S."/>
            <person name="Arahal D.R."/>
            <person name="Sanchez-Porro C."/>
            <person name="Hugenholtz P."/>
            <person name="Ventosa A."/>
        </authorList>
    </citation>
    <scope>NUCLEOTIDE SEQUENCE [LARGE SCALE GENOMIC DNA]</scope>
    <source>
        <strain evidence="7 8">DSM 21020</strain>
    </source>
</reference>
<keyword evidence="7" id="KW-0969">Cilium</keyword>
<evidence type="ECO:0000256" key="5">
    <source>
        <dbReference type="ARBA" id="ARBA00023143"/>
    </source>
</evidence>
<dbReference type="PANTHER" id="PTHR30381">
    <property type="entry name" value="FLAGELLAR P-RING PERIPLASMIC PROTEIN FLGI"/>
    <property type="match status" value="1"/>
</dbReference>
<dbReference type="NCBIfam" id="NF003676">
    <property type="entry name" value="PRK05303.1"/>
    <property type="match status" value="1"/>
</dbReference>
<protein>
    <recommendedName>
        <fullName evidence="6">Flagellar P-ring protein</fullName>
    </recommendedName>
    <alternativeName>
        <fullName evidence="6">Basal body P-ring protein</fullName>
    </alternativeName>
</protein>
<accession>A0ABU1H519</accession>
<evidence type="ECO:0000256" key="1">
    <source>
        <dbReference type="ARBA" id="ARBA00002591"/>
    </source>
</evidence>
<evidence type="ECO:0000256" key="4">
    <source>
        <dbReference type="ARBA" id="ARBA00022729"/>
    </source>
</evidence>
<proteinExistence type="inferred from homology"/>
<evidence type="ECO:0000256" key="3">
    <source>
        <dbReference type="ARBA" id="ARBA00008994"/>
    </source>
</evidence>
<dbReference type="PANTHER" id="PTHR30381:SF0">
    <property type="entry name" value="FLAGELLAR P-RING PROTEIN"/>
    <property type="match status" value="1"/>
</dbReference>
<dbReference type="Pfam" id="PF02119">
    <property type="entry name" value="FlgI"/>
    <property type="match status" value="1"/>
</dbReference>
<comment type="function">
    <text evidence="1 6">Assembles around the rod to form the L-ring and probably protects the motor/basal body from shearing forces during rotation.</text>
</comment>
<keyword evidence="4 6" id="KW-0732">Signal</keyword>
<keyword evidence="7" id="KW-0966">Cell projection</keyword>
<dbReference type="HAMAP" id="MF_00416">
    <property type="entry name" value="FlgI"/>
    <property type="match status" value="1"/>
</dbReference>
<comment type="caution">
    <text evidence="7">The sequence shown here is derived from an EMBL/GenBank/DDBJ whole genome shotgun (WGS) entry which is preliminary data.</text>
</comment>
<dbReference type="InterPro" id="IPR001782">
    <property type="entry name" value="Flag_FlgI"/>
</dbReference>
<dbReference type="Proteomes" id="UP001254564">
    <property type="component" value="Unassembled WGS sequence"/>
</dbReference>
<keyword evidence="7" id="KW-0282">Flagellum</keyword>
<dbReference type="RefSeq" id="WP_309655666.1">
    <property type="nucleotide sequence ID" value="NZ_JARWAN010000008.1"/>
</dbReference>
<evidence type="ECO:0000256" key="6">
    <source>
        <dbReference type="HAMAP-Rule" id="MF_00416"/>
    </source>
</evidence>
<dbReference type="EMBL" id="JARWAN010000008">
    <property type="protein sequence ID" value="MDR5898752.1"/>
    <property type="molecule type" value="Genomic_DNA"/>
</dbReference>
<feature type="chain" id="PRO_5044920140" description="Flagellar P-ring protein" evidence="6">
    <location>
        <begin position="34"/>
        <end position="378"/>
    </location>
</feature>
<sequence length="378" mass="39433" precursor="true">MRYNGVSPKRVWRRISAIALVCMACIAALPAQAEQVRELSSFAGVRNNQLVGYGLVVGLDGTGDQTTQAPFTSQSLANMLSQLGVTIPQGTNMQLRNVAAVMVTSDLPPFARPGQELDIVVSSIANAGSLRGGTLLMTPLKGADGDTYAMAQGNMLVGGAGAQAGGSSVQINQQAVGRIPNGATVEREVPLNLGANGGTLELQLDQADFGTAQRMVTAINNEFGRSVAYARNGGVIALDGPADDNDRVNFMARVESVNVTPTRAPAKVVVNARTGSVVMNQAVTLREAAVAHGNLSIMIDTTFGVSQPNPLGEGETVVVPDADIEVEQQEAYLRMVEGAQLNEVVNALNALGATPQDLMSILEALKQAGALRAELEVI</sequence>
<keyword evidence="8" id="KW-1185">Reference proteome</keyword>
<keyword evidence="5 6" id="KW-0975">Bacterial flagellum</keyword>
<name>A0ABU1H519_9GAMM</name>
<comment type="similarity">
    <text evidence="3 6">Belongs to the FlgI family.</text>
</comment>
<organism evidence="7 8">
    <name type="scientific">Vreelandella vilamensis</name>
    <dbReference type="NCBI Taxonomy" id="531309"/>
    <lineage>
        <taxon>Bacteria</taxon>
        <taxon>Pseudomonadati</taxon>
        <taxon>Pseudomonadota</taxon>
        <taxon>Gammaproteobacteria</taxon>
        <taxon>Oceanospirillales</taxon>
        <taxon>Halomonadaceae</taxon>
        <taxon>Vreelandella</taxon>
    </lineage>
</organism>
<feature type="signal peptide" evidence="6">
    <location>
        <begin position="1"/>
        <end position="33"/>
    </location>
</feature>
<comment type="subunit">
    <text evidence="6">The basal body constitutes a major portion of the flagellar organelle and consists of four rings (L,P,S, and M) mounted on a central rod.</text>
</comment>
<gene>
    <name evidence="6" type="primary">flgI</name>
    <name evidence="7" type="ORF">QC823_07090</name>
</gene>
<comment type="subcellular location">
    <subcellularLocation>
        <location evidence="2 6">Bacterial flagellum basal body</location>
    </subcellularLocation>
</comment>
<evidence type="ECO:0000313" key="7">
    <source>
        <dbReference type="EMBL" id="MDR5898752.1"/>
    </source>
</evidence>
<evidence type="ECO:0000313" key="8">
    <source>
        <dbReference type="Proteomes" id="UP001254564"/>
    </source>
</evidence>
<evidence type="ECO:0000256" key="2">
    <source>
        <dbReference type="ARBA" id="ARBA00004117"/>
    </source>
</evidence>
<dbReference type="PRINTS" id="PR01010">
    <property type="entry name" value="FLGPRINGFLGI"/>
</dbReference>